<evidence type="ECO:0000259" key="3">
    <source>
        <dbReference type="Pfam" id="PF01557"/>
    </source>
</evidence>
<gene>
    <name evidence="4" type="ORF">CcaverHIS019_0602280</name>
</gene>
<protein>
    <recommendedName>
        <fullName evidence="3">Fumarylacetoacetase-like C-terminal domain-containing protein</fullName>
    </recommendedName>
</protein>
<dbReference type="AlphaFoldDB" id="A0AA48L859"/>
<dbReference type="GO" id="GO:0006107">
    <property type="term" value="P:oxaloacetate metabolic process"/>
    <property type="evidence" value="ECO:0007669"/>
    <property type="project" value="UniProtKB-ARBA"/>
</dbReference>
<sequence length="331" mass="35137">MPVLLQQSPSPSPAVGVLPFSVPITIALNGCSPRANRNGTLNDTVAGTPWRRLIRFKAADGRELFGEPVDDTLDVGLALAKGLPVTAHVIRAVSAWDPSAARTGEKTSVEQLLSPISPAECGTIRATGLNYTDHARELNMPIPTVPELFFKPGQCIANPGESIPVPLCAQHNELDYEVELAIIIGRPCRNVNAAEATQYVLGWTCANDLTARELQKQASQWGFSKGFDKFCPLGPVIVSAAALPDPREATLQTRVNGKLVQSGSAANMIWHVSEIVAYLSQGTTLSPGTVIITGTPPGIGASCGLWLRHGDEVRCTISNGIGTLVNTIAYD</sequence>
<dbReference type="GeneID" id="85497639"/>
<keyword evidence="2" id="KW-0479">Metal-binding</keyword>
<dbReference type="Proteomes" id="UP001233271">
    <property type="component" value="Chromosome 6"/>
</dbReference>
<dbReference type="PANTHER" id="PTHR11820:SF7">
    <property type="entry name" value="ACYLPYRUVASE FAHD1, MITOCHONDRIAL"/>
    <property type="match status" value="1"/>
</dbReference>
<feature type="domain" description="Fumarylacetoacetase-like C-terminal" evidence="3">
    <location>
        <begin position="124"/>
        <end position="328"/>
    </location>
</feature>
<dbReference type="PANTHER" id="PTHR11820">
    <property type="entry name" value="ACYLPYRUVASE"/>
    <property type="match status" value="1"/>
</dbReference>
<evidence type="ECO:0000256" key="1">
    <source>
        <dbReference type="ARBA" id="ARBA00010211"/>
    </source>
</evidence>
<evidence type="ECO:0000313" key="5">
    <source>
        <dbReference type="Proteomes" id="UP001233271"/>
    </source>
</evidence>
<dbReference type="EMBL" id="AP028217">
    <property type="protein sequence ID" value="BEI93769.1"/>
    <property type="molecule type" value="Genomic_DNA"/>
</dbReference>
<dbReference type="GO" id="GO:0050163">
    <property type="term" value="F:oxaloacetate tautomerase activity"/>
    <property type="evidence" value="ECO:0007669"/>
    <property type="project" value="UniProtKB-ARBA"/>
</dbReference>
<organism evidence="4 5">
    <name type="scientific">Cutaneotrichosporon cavernicola</name>
    <dbReference type="NCBI Taxonomy" id="279322"/>
    <lineage>
        <taxon>Eukaryota</taxon>
        <taxon>Fungi</taxon>
        <taxon>Dikarya</taxon>
        <taxon>Basidiomycota</taxon>
        <taxon>Agaricomycotina</taxon>
        <taxon>Tremellomycetes</taxon>
        <taxon>Trichosporonales</taxon>
        <taxon>Trichosporonaceae</taxon>
        <taxon>Cutaneotrichosporon</taxon>
    </lineage>
</organism>
<accession>A0AA48L859</accession>
<dbReference type="FunFam" id="3.90.850.10:FF:000002">
    <property type="entry name" value="2-hydroxyhepta-2,4-diene-1,7-dioate isomerase"/>
    <property type="match status" value="1"/>
</dbReference>
<dbReference type="KEGG" id="ccac:CcaHIS019_0602280"/>
<evidence type="ECO:0000256" key="2">
    <source>
        <dbReference type="ARBA" id="ARBA00022723"/>
    </source>
</evidence>
<evidence type="ECO:0000313" key="4">
    <source>
        <dbReference type="EMBL" id="BEI93769.1"/>
    </source>
</evidence>
<dbReference type="InterPro" id="IPR011234">
    <property type="entry name" value="Fumarylacetoacetase-like_C"/>
</dbReference>
<dbReference type="SUPFAM" id="SSF56529">
    <property type="entry name" value="FAH"/>
    <property type="match status" value="1"/>
</dbReference>
<name>A0AA48L859_9TREE</name>
<reference evidence="4" key="1">
    <citation type="journal article" date="2023" name="BMC Genomics">
        <title>Chromosome-level genome assemblies of Cutaneotrichosporon spp. (Trichosporonales, Basidiomycota) reveal imbalanced evolution between nucleotide sequences and chromosome synteny.</title>
        <authorList>
            <person name="Kobayashi Y."/>
            <person name="Kayamori A."/>
            <person name="Aoki K."/>
            <person name="Shiwa Y."/>
            <person name="Matsutani M."/>
            <person name="Fujita N."/>
            <person name="Sugita T."/>
            <person name="Iwasaki W."/>
            <person name="Tanaka N."/>
            <person name="Takashima M."/>
        </authorList>
    </citation>
    <scope>NUCLEOTIDE SEQUENCE</scope>
    <source>
        <strain evidence="4">HIS019</strain>
    </source>
</reference>
<dbReference type="GO" id="GO:0046872">
    <property type="term" value="F:metal ion binding"/>
    <property type="evidence" value="ECO:0007669"/>
    <property type="project" value="UniProtKB-KW"/>
</dbReference>
<proteinExistence type="inferred from homology"/>
<dbReference type="Pfam" id="PF01557">
    <property type="entry name" value="FAA_hydrolase"/>
    <property type="match status" value="1"/>
</dbReference>
<dbReference type="Gene3D" id="3.90.850.10">
    <property type="entry name" value="Fumarylacetoacetase-like, C-terminal domain"/>
    <property type="match status" value="1"/>
</dbReference>
<dbReference type="InterPro" id="IPR036663">
    <property type="entry name" value="Fumarylacetoacetase_C_sf"/>
</dbReference>
<keyword evidence="5" id="KW-1185">Reference proteome</keyword>
<dbReference type="RefSeq" id="XP_060459034.1">
    <property type="nucleotide sequence ID" value="XM_060602662.1"/>
</dbReference>
<comment type="similarity">
    <text evidence="1">Belongs to the FAH family.</text>
</comment>
<dbReference type="GO" id="GO:0018773">
    <property type="term" value="F:acetylpyruvate hydrolase activity"/>
    <property type="evidence" value="ECO:0007669"/>
    <property type="project" value="TreeGrafter"/>
</dbReference>